<dbReference type="RefSeq" id="WP_193932927.1">
    <property type="nucleotide sequence ID" value="NZ_CAWPMZ010000071.1"/>
</dbReference>
<feature type="domain" description="ABC transporter" evidence="5">
    <location>
        <begin position="24"/>
        <end position="247"/>
    </location>
</feature>
<evidence type="ECO:0000313" key="7">
    <source>
        <dbReference type="Proteomes" id="UP000651156"/>
    </source>
</evidence>
<dbReference type="InterPro" id="IPR003593">
    <property type="entry name" value="AAA+_ATPase"/>
</dbReference>
<evidence type="ECO:0000256" key="2">
    <source>
        <dbReference type="ARBA" id="ARBA00022448"/>
    </source>
</evidence>
<dbReference type="PANTHER" id="PTHR46743">
    <property type="entry name" value="TEICHOIC ACIDS EXPORT ATP-BINDING PROTEIN TAGH"/>
    <property type="match status" value="1"/>
</dbReference>
<protein>
    <submittedName>
        <fullName evidence="6">ABC transporter ATP-binding protein</fullName>
    </submittedName>
</protein>
<keyword evidence="7" id="KW-1185">Reference proteome</keyword>
<dbReference type="SUPFAM" id="SSF52540">
    <property type="entry name" value="P-loop containing nucleoside triphosphate hydrolases"/>
    <property type="match status" value="1"/>
</dbReference>
<reference evidence="6 7" key="1">
    <citation type="submission" date="2020-10" db="EMBL/GenBank/DDBJ databases">
        <authorList>
            <person name="Castelo-Branco R."/>
            <person name="Eusebio N."/>
            <person name="Adriana R."/>
            <person name="Vieira A."/>
            <person name="Brugerolle De Fraissinette N."/>
            <person name="Rezende De Castro R."/>
            <person name="Schneider M.P."/>
            <person name="Vasconcelos V."/>
            <person name="Leao P.N."/>
        </authorList>
    </citation>
    <scope>NUCLEOTIDE SEQUENCE [LARGE SCALE GENOMIC DNA]</scope>
    <source>
        <strain evidence="6 7">LEGE 06123</strain>
    </source>
</reference>
<dbReference type="InterPro" id="IPR027417">
    <property type="entry name" value="P-loop_NTPase"/>
</dbReference>
<dbReference type="Pfam" id="PF14524">
    <property type="entry name" value="Wzt_C"/>
    <property type="match status" value="1"/>
</dbReference>
<dbReference type="InterPro" id="IPR029439">
    <property type="entry name" value="Wzt_C"/>
</dbReference>
<dbReference type="Pfam" id="PF00005">
    <property type="entry name" value="ABC_tran"/>
    <property type="match status" value="1"/>
</dbReference>
<dbReference type="PROSITE" id="PS50893">
    <property type="entry name" value="ABC_TRANSPORTER_2"/>
    <property type="match status" value="1"/>
</dbReference>
<dbReference type="Proteomes" id="UP000651156">
    <property type="component" value="Unassembled WGS sequence"/>
</dbReference>
<name>A0ABR9UU34_9CHRO</name>
<dbReference type="PROSITE" id="PS00211">
    <property type="entry name" value="ABC_TRANSPORTER_1"/>
    <property type="match status" value="1"/>
</dbReference>
<comment type="caution">
    <text evidence="6">The sequence shown here is derived from an EMBL/GenBank/DDBJ whole genome shotgun (WGS) entry which is preliminary data.</text>
</comment>
<evidence type="ECO:0000256" key="3">
    <source>
        <dbReference type="ARBA" id="ARBA00022741"/>
    </source>
</evidence>
<dbReference type="InterPro" id="IPR003439">
    <property type="entry name" value="ABC_transporter-like_ATP-bd"/>
</dbReference>
<proteinExistence type="inferred from homology"/>
<sequence>MAEEIAISLKNVSKCYKRYPHPVERLKEILLPGKSRAEEFWALRDIDLEIPKGHTLGIIGQNGSGKSTLLQIIVGTLTPTTGAVTVNGRISALLELGSGFNPEFTGRQNVFFNGRLLGMTQEELENKFDEIAAFADIGEFIDQPVKTYSSGMFVRLAFAVATHVNPEILIIDEALSVGDILFQRKCFRKIEQFYQDGKTILFVSHDLTSILQLCDRAILLDKSLMISQGEPRQVALAYKSLIAQREADQNTDLASFQQKYEQKNDNQIGESRIGFGGAEVISVEVVNSQGTTTQTVEWADIITVRITIYFYREVVRPFVGFAIKDLKGIPIIGTNTFHSKKDLAPTLAKSMVVIEFSWQCYMSPGNYTVSAGVAELGENHSITQLDRRFDMLPLAVVGNPPSLGFFALPINIECNVLDNSQNIFSDRQINASSISSS</sequence>
<evidence type="ECO:0000256" key="1">
    <source>
        <dbReference type="ARBA" id="ARBA00005417"/>
    </source>
</evidence>
<dbReference type="InterPro" id="IPR050683">
    <property type="entry name" value="Bact_Polysacc_Export_ATP-bd"/>
</dbReference>
<dbReference type="InterPro" id="IPR015860">
    <property type="entry name" value="ABC_transpr_TagH-like"/>
</dbReference>
<dbReference type="GO" id="GO:0005524">
    <property type="term" value="F:ATP binding"/>
    <property type="evidence" value="ECO:0007669"/>
    <property type="project" value="UniProtKB-KW"/>
</dbReference>
<dbReference type="CDD" id="cd10147">
    <property type="entry name" value="Wzt_C-like"/>
    <property type="match status" value="1"/>
</dbReference>
<dbReference type="PANTHER" id="PTHR46743:SF2">
    <property type="entry name" value="TEICHOIC ACIDS EXPORT ATP-BINDING PROTEIN TAGH"/>
    <property type="match status" value="1"/>
</dbReference>
<dbReference type="SMART" id="SM00382">
    <property type="entry name" value="AAA"/>
    <property type="match status" value="1"/>
</dbReference>
<keyword evidence="4 6" id="KW-0067">ATP-binding</keyword>
<dbReference type="CDD" id="cd03220">
    <property type="entry name" value="ABC_KpsT_Wzt"/>
    <property type="match status" value="1"/>
</dbReference>
<gene>
    <name evidence="6" type="ORF">IQ230_15770</name>
</gene>
<evidence type="ECO:0000313" key="6">
    <source>
        <dbReference type="EMBL" id="MBE9191781.1"/>
    </source>
</evidence>
<dbReference type="EMBL" id="JADEWN010000039">
    <property type="protein sequence ID" value="MBE9191781.1"/>
    <property type="molecule type" value="Genomic_DNA"/>
</dbReference>
<organism evidence="6 7">
    <name type="scientific">Gloeocapsopsis crepidinum LEGE 06123</name>
    <dbReference type="NCBI Taxonomy" id="588587"/>
    <lineage>
        <taxon>Bacteria</taxon>
        <taxon>Bacillati</taxon>
        <taxon>Cyanobacteriota</taxon>
        <taxon>Cyanophyceae</taxon>
        <taxon>Oscillatoriophycideae</taxon>
        <taxon>Chroococcales</taxon>
        <taxon>Chroococcaceae</taxon>
        <taxon>Gloeocapsopsis</taxon>
    </lineage>
</organism>
<keyword evidence="3" id="KW-0547">Nucleotide-binding</keyword>
<dbReference type="InterPro" id="IPR017871">
    <property type="entry name" value="ABC_transporter-like_CS"/>
</dbReference>
<evidence type="ECO:0000259" key="5">
    <source>
        <dbReference type="PROSITE" id="PS50893"/>
    </source>
</evidence>
<evidence type="ECO:0000256" key="4">
    <source>
        <dbReference type="ARBA" id="ARBA00022840"/>
    </source>
</evidence>
<accession>A0ABR9UU34</accession>
<comment type="similarity">
    <text evidence="1">Belongs to the ABC transporter superfamily.</text>
</comment>
<dbReference type="Gene3D" id="2.70.50.60">
    <property type="entry name" value="abc- transporter (atp binding component) like domain"/>
    <property type="match status" value="1"/>
</dbReference>
<keyword evidence="2" id="KW-0813">Transport</keyword>
<dbReference type="Gene3D" id="3.40.50.300">
    <property type="entry name" value="P-loop containing nucleotide triphosphate hydrolases"/>
    <property type="match status" value="1"/>
</dbReference>